<feature type="region of interest" description="Disordered" evidence="1">
    <location>
        <begin position="15"/>
        <end position="52"/>
    </location>
</feature>
<feature type="compositionally biased region" description="Polar residues" evidence="1">
    <location>
        <begin position="41"/>
        <end position="52"/>
    </location>
</feature>
<evidence type="ECO:0000313" key="3">
    <source>
        <dbReference type="EnsemblMetazoa" id="ACOM032934-PA.1"/>
    </source>
</evidence>
<dbReference type="EnsemblMetazoa" id="ACOM032934-RA">
    <property type="protein sequence ID" value="ACOM032934-PA.1"/>
    <property type="gene ID" value="ACOM032934"/>
</dbReference>
<accession>A0A8W7PKA5</accession>
<organism evidence="3">
    <name type="scientific">Anopheles coluzzii</name>
    <name type="common">African malaria mosquito</name>
    <dbReference type="NCBI Taxonomy" id="1518534"/>
    <lineage>
        <taxon>Eukaryota</taxon>
        <taxon>Metazoa</taxon>
        <taxon>Ecdysozoa</taxon>
        <taxon>Arthropoda</taxon>
        <taxon>Hexapoda</taxon>
        <taxon>Insecta</taxon>
        <taxon>Pterygota</taxon>
        <taxon>Neoptera</taxon>
        <taxon>Endopterygota</taxon>
        <taxon>Diptera</taxon>
        <taxon>Nematocera</taxon>
        <taxon>Culicoidea</taxon>
        <taxon>Culicidae</taxon>
        <taxon>Anophelinae</taxon>
        <taxon>Anopheles</taxon>
    </lineage>
</organism>
<sequence>MTFEWTLIHKLKNVPRGAGRAGGSGSRCDCMEEPEPERNENTAQESSGQHHQTVQHIIMFKVTPSDTMRYFNPVHYPSFQAATTAYVMVQFVQLPVLLLLLLLLICNPSYADSPASCALFRFST</sequence>
<name>A0A8W7PKA5_ANOCL</name>
<keyword evidence="2" id="KW-0472">Membrane</keyword>
<protein>
    <submittedName>
        <fullName evidence="3">Uncharacterized protein</fullName>
    </submittedName>
</protein>
<feature type="transmembrane region" description="Helical" evidence="2">
    <location>
        <begin position="85"/>
        <end position="106"/>
    </location>
</feature>
<evidence type="ECO:0000256" key="1">
    <source>
        <dbReference type="SAM" id="MobiDB-lite"/>
    </source>
</evidence>
<evidence type="ECO:0000256" key="2">
    <source>
        <dbReference type="SAM" id="Phobius"/>
    </source>
</evidence>
<reference evidence="3" key="1">
    <citation type="submission" date="2022-08" db="UniProtKB">
        <authorList>
            <consortium name="EnsemblMetazoa"/>
        </authorList>
    </citation>
    <scope>IDENTIFICATION</scope>
</reference>
<keyword evidence="2" id="KW-0812">Transmembrane</keyword>
<proteinExistence type="predicted"/>
<dbReference type="Proteomes" id="UP000075882">
    <property type="component" value="Unassembled WGS sequence"/>
</dbReference>
<keyword evidence="2" id="KW-1133">Transmembrane helix</keyword>
<dbReference type="AlphaFoldDB" id="A0A8W7PKA5"/>